<dbReference type="GO" id="GO:0016787">
    <property type="term" value="F:hydrolase activity"/>
    <property type="evidence" value="ECO:0007669"/>
    <property type="project" value="UniProtKB-KW"/>
</dbReference>
<proteinExistence type="inferred from homology"/>
<evidence type="ECO:0000256" key="6">
    <source>
        <dbReference type="ARBA" id="ARBA00032162"/>
    </source>
</evidence>
<dbReference type="EMBL" id="JAAGYR010000009">
    <property type="protein sequence ID" value="NEN75818.1"/>
    <property type="molecule type" value="Genomic_DNA"/>
</dbReference>
<name>A0A6L9Y7R0_9BURK</name>
<protein>
    <recommendedName>
        <fullName evidence="4">GDP-mannose pyrophosphatase</fullName>
    </recommendedName>
    <alternativeName>
        <fullName evidence="6">GDP-mannose hydrolase</fullName>
    </alternativeName>
    <alternativeName>
        <fullName evidence="7">GDPMK</fullName>
    </alternativeName>
</protein>
<dbReference type="Gene3D" id="3.90.79.10">
    <property type="entry name" value="Nucleoside Triphosphate Pyrophosphohydrolase"/>
    <property type="match status" value="1"/>
</dbReference>
<dbReference type="GO" id="GO:0019693">
    <property type="term" value="P:ribose phosphate metabolic process"/>
    <property type="evidence" value="ECO:0007669"/>
    <property type="project" value="TreeGrafter"/>
</dbReference>
<evidence type="ECO:0000256" key="3">
    <source>
        <dbReference type="ARBA" id="ARBA00007275"/>
    </source>
</evidence>
<keyword evidence="10" id="KW-1185">Reference proteome</keyword>
<dbReference type="PANTHER" id="PTHR11839">
    <property type="entry name" value="UDP/ADP-SUGAR PYROPHOSPHATASE"/>
    <property type="match status" value="1"/>
</dbReference>
<evidence type="ECO:0000256" key="7">
    <source>
        <dbReference type="ARBA" id="ARBA00032272"/>
    </source>
</evidence>
<feature type="domain" description="Nudix hydrolase" evidence="8">
    <location>
        <begin position="41"/>
        <end position="172"/>
    </location>
</feature>
<evidence type="ECO:0000256" key="1">
    <source>
        <dbReference type="ARBA" id="ARBA00000847"/>
    </source>
</evidence>
<evidence type="ECO:0000313" key="9">
    <source>
        <dbReference type="EMBL" id="NEN75818.1"/>
    </source>
</evidence>
<dbReference type="FunFam" id="3.90.79.10:FF:000024">
    <property type="entry name" value="ADP-ribose pyrophosphatase"/>
    <property type="match status" value="1"/>
</dbReference>
<accession>A0A6L9Y7R0</accession>
<dbReference type="PROSITE" id="PS51462">
    <property type="entry name" value="NUDIX"/>
    <property type="match status" value="1"/>
</dbReference>
<comment type="cofactor">
    <cofactor evidence="2">
        <name>Mg(2+)</name>
        <dbReference type="ChEBI" id="CHEBI:18420"/>
    </cofactor>
</comment>
<dbReference type="InterPro" id="IPR000086">
    <property type="entry name" value="NUDIX_hydrolase_dom"/>
</dbReference>
<comment type="caution">
    <text evidence="9">The sequence shown here is derived from an EMBL/GenBank/DDBJ whole genome shotgun (WGS) entry which is preliminary data.</text>
</comment>
<dbReference type="AlphaFoldDB" id="A0A6L9Y7R0"/>
<dbReference type="SUPFAM" id="SSF55811">
    <property type="entry name" value="Nudix"/>
    <property type="match status" value="1"/>
</dbReference>
<reference evidence="9 10" key="1">
    <citation type="submission" date="2020-02" db="EMBL/GenBank/DDBJ databases">
        <title>Pelistega sp. NLN82 were isolated from wild rodents of the Hainan Island.</title>
        <authorList>
            <person name="Niu N."/>
            <person name="Zhou J."/>
        </authorList>
    </citation>
    <scope>NUCLEOTIDE SEQUENCE [LARGE SCALE GENOMIC DNA]</scope>
    <source>
        <strain evidence="9 10">NLN82</strain>
    </source>
</reference>
<comment type="similarity">
    <text evidence="3">Belongs to the Nudix hydrolase family. NudK subfamily.</text>
</comment>
<dbReference type="GO" id="GO:0005829">
    <property type="term" value="C:cytosol"/>
    <property type="evidence" value="ECO:0007669"/>
    <property type="project" value="TreeGrafter"/>
</dbReference>
<dbReference type="Proteomes" id="UP000477651">
    <property type="component" value="Unassembled WGS sequence"/>
</dbReference>
<keyword evidence="5 9" id="KW-0378">Hydrolase</keyword>
<dbReference type="PANTHER" id="PTHR11839:SF18">
    <property type="entry name" value="NUDIX HYDROLASE DOMAIN-CONTAINING PROTEIN"/>
    <property type="match status" value="1"/>
</dbReference>
<dbReference type="CDD" id="cd03424">
    <property type="entry name" value="NUDIX_ADPRase_Nudt5_UGPPase_Nudt14"/>
    <property type="match status" value="1"/>
</dbReference>
<evidence type="ECO:0000256" key="5">
    <source>
        <dbReference type="ARBA" id="ARBA00022801"/>
    </source>
</evidence>
<evidence type="ECO:0000256" key="4">
    <source>
        <dbReference type="ARBA" id="ARBA00016377"/>
    </source>
</evidence>
<dbReference type="GO" id="GO:0006753">
    <property type="term" value="P:nucleoside phosphate metabolic process"/>
    <property type="evidence" value="ECO:0007669"/>
    <property type="project" value="TreeGrafter"/>
</dbReference>
<dbReference type="InterPro" id="IPR015797">
    <property type="entry name" value="NUDIX_hydrolase-like_dom_sf"/>
</dbReference>
<evidence type="ECO:0000259" key="8">
    <source>
        <dbReference type="PROSITE" id="PS51462"/>
    </source>
</evidence>
<comment type="catalytic activity">
    <reaction evidence="1">
        <text>GDP-alpha-D-mannose + H2O = alpha-D-mannose 1-phosphate + GMP + 2 H(+)</text>
        <dbReference type="Rhea" id="RHEA:27978"/>
        <dbReference type="ChEBI" id="CHEBI:15377"/>
        <dbReference type="ChEBI" id="CHEBI:15378"/>
        <dbReference type="ChEBI" id="CHEBI:57527"/>
        <dbReference type="ChEBI" id="CHEBI:58115"/>
        <dbReference type="ChEBI" id="CHEBI:58409"/>
    </reaction>
</comment>
<evidence type="ECO:0000313" key="10">
    <source>
        <dbReference type="Proteomes" id="UP000477651"/>
    </source>
</evidence>
<gene>
    <name evidence="9" type="ORF">F9B74_05695</name>
</gene>
<dbReference type="Pfam" id="PF00293">
    <property type="entry name" value="NUDIX"/>
    <property type="match status" value="1"/>
</dbReference>
<dbReference type="RefSeq" id="WP_163764402.1">
    <property type="nucleotide sequence ID" value="NZ_JAAGYR010000009.1"/>
</dbReference>
<evidence type="ECO:0000256" key="2">
    <source>
        <dbReference type="ARBA" id="ARBA00001946"/>
    </source>
</evidence>
<sequence length="179" mass="20231">MSDHLIETPHSSTEIFHGNIIHVFKDTVKLPNGKIAPREVVRHPGAVAVLAITEEDKVILVQQYRHACGKVLLEVPAGKLDIQGESPERCAFRELAEETPYTATSMTLLYTFYTAAGFCDEKMYLYQAHGLTKNSQAKADEDEFVEQVYLSKEEVREALMQQKIQDSKTLIALQHWLAQ</sequence>
<organism evidence="9 10">
    <name type="scientific">Pelistega ratti</name>
    <dbReference type="NCBI Taxonomy" id="2652177"/>
    <lineage>
        <taxon>Bacteria</taxon>
        <taxon>Pseudomonadati</taxon>
        <taxon>Pseudomonadota</taxon>
        <taxon>Betaproteobacteria</taxon>
        <taxon>Burkholderiales</taxon>
        <taxon>Alcaligenaceae</taxon>
        <taxon>Pelistega</taxon>
    </lineage>
</organism>